<reference evidence="3 4" key="1">
    <citation type="submission" date="2006-03" db="EMBL/GenBank/DDBJ databases">
        <title>Complete sequence of Rhodopseudomonas palustris BisB5.</title>
        <authorList>
            <consortium name="US DOE Joint Genome Institute"/>
            <person name="Copeland A."/>
            <person name="Lucas S."/>
            <person name="Lapidus A."/>
            <person name="Barry K."/>
            <person name="Detter J.C."/>
            <person name="Glavina del Rio T."/>
            <person name="Hammon N."/>
            <person name="Israni S."/>
            <person name="Dalin E."/>
            <person name="Tice H."/>
            <person name="Pitluck S."/>
            <person name="Chain P."/>
            <person name="Malfatti S."/>
            <person name="Shin M."/>
            <person name="Vergez L."/>
            <person name="Schmutz J."/>
            <person name="Larimer F."/>
            <person name="Land M."/>
            <person name="Hauser L."/>
            <person name="Pelletier D.A."/>
            <person name="Kyrpides N."/>
            <person name="Lykidis A."/>
            <person name="Oda Y."/>
            <person name="Harwood C.S."/>
            <person name="Richardson P."/>
        </authorList>
    </citation>
    <scope>NUCLEOTIDE SEQUENCE [LARGE SCALE GENOMIC DNA]</scope>
    <source>
        <strain evidence="3 4">BisB5</strain>
    </source>
</reference>
<name>Q13BU2_RHOPS</name>
<gene>
    <name evidence="3" type="ordered locus">RPD_1209</name>
</gene>
<organism evidence="3 4">
    <name type="scientific">Rhodopseudomonas palustris (strain BisB5)</name>
    <dbReference type="NCBI Taxonomy" id="316057"/>
    <lineage>
        <taxon>Bacteria</taxon>
        <taxon>Pseudomonadati</taxon>
        <taxon>Pseudomonadota</taxon>
        <taxon>Alphaproteobacteria</taxon>
        <taxon>Hyphomicrobiales</taxon>
        <taxon>Nitrobacteraceae</taxon>
        <taxon>Rhodopseudomonas</taxon>
    </lineage>
</organism>
<evidence type="ECO:0000259" key="2">
    <source>
        <dbReference type="Pfam" id="PF13231"/>
    </source>
</evidence>
<dbReference type="InterPro" id="IPR038731">
    <property type="entry name" value="RgtA/B/C-like"/>
</dbReference>
<feature type="transmembrane region" description="Helical" evidence="1">
    <location>
        <begin position="268"/>
        <end position="291"/>
    </location>
</feature>
<feature type="transmembrane region" description="Helical" evidence="1">
    <location>
        <begin position="377"/>
        <end position="398"/>
    </location>
</feature>
<proteinExistence type="predicted"/>
<sequence>MSAAKLVACGGGGLYHGPTELRWPLMRFTSLIIELIRARPRLMFWLVVSAQALLWVLVPLLVYSSPPEGVATVLAYGREYQVGSDLGPPLAFWLADIAFRAAGGHMVGVYLLAQVCFIITFYGLFQLARSMVGPQHAVIAVLLTSTVTAFAEQGAEFGPLVLARPLWALVLWHSWEIIGRGRRSAWFALSIEVGLLLLTTVAAPALLLLPIGFALSTARSRRALMSLDPMFSLLVVAVLVLPYGIWLLRADIFALPSLPALGDLGDRALLGVELFGGLVVAIGGMALLVLLNTSRFDPRPDDAPVVYRAPVDPLARQFVYFFALAPALLGAIVAGLFGLKHVIGGAGIALLMVGLAVVIATGDLIHLRRQRLLRAAWAALVAAPALVVIVASVVQPWVSQTELATSLPAKDIARYFGDSFERRTGRPLSAVAGDPELAGLIAMGASRPHLFLDATPSRTPWVTPATFNERGGVVVWRAADTAGRPPPELAMRFPDIVPELPRAFERMIAGRQPLLRIGWAIVRPKAAP</sequence>
<evidence type="ECO:0000313" key="3">
    <source>
        <dbReference type="EMBL" id="ABE38447.1"/>
    </source>
</evidence>
<keyword evidence="1" id="KW-1133">Transmembrane helix</keyword>
<dbReference type="KEGG" id="rpd:RPD_1209"/>
<accession>Q13BU2</accession>
<feature type="transmembrane region" description="Helical" evidence="1">
    <location>
        <begin position="230"/>
        <end position="248"/>
    </location>
</feature>
<feature type="domain" description="Glycosyltransferase RgtA/B/C/D-like" evidence="2">
    <location>
        <begin position="88"/>
        <end position="246"/>
    </location>
</feature>
<keyword evidence="1" id="KW-0812">Transmembrane</keyword>
<protein>
    <recommendedName>
        <fullName evidence="2">Glycosyltransferase RgtA/B/C/D-like domain-containing protein</fullName>
    </recommendedName>
</protein>
<dbReference type="STRING" id="316057.RPD_1209"/>
<dbReference type="EMBL" id="CP000283">
    <property type="protein sequence ID" value="ABE38447.1"/>
    <property type="molecule type" value="Genomic_DNA"/>
</dbReference>
<dbReference type="AlphaFoldDB" id="Q13BU2"/>
<dbReference type="Proteomes" id="UP000001818">
    <property type="component" value="Chromosome"/>
</dbReference>
<keyword evidence="1" id="KW-0472">Membrane</keyword>
<feature type="transmembrane region" description="Helical" evidence="1">
    <location>
        <begin position="343"/>
        <end position="365"/>
    </location>
</feature>
<dbReference type="eggNOG" id="COG1807">
    <property type="taxonomic scope" value="Bacteria"/>
</dbReference>
<feature type="transmembrane region" description="Helical" evidence="1">
    <location>
        <begin position="137"/>
        <end position="155"/>
    </location>
</feature>
<dbReference type="HOGENOM" id="CLU_028670_0_0_5"/>
<dbReference type="Pfam" id="PF13231">
    <property type="entry name" value="PMT_2"/>
    <property type="match status" value="1"/>
</dbReference>
<feature type="transmembrane region" description="Helical" evidence="1">
    <location>
        <begin position="185"/>
        <end position="209"/>
    </location>
</feature>
<evidence type="ECO:0000313" key="4">
    <source>
        <dbReference type="Proteomes" id="UP000001818"/>
    </source>
</evidence>
<feature type="transmembrane region" description="Helical" evidence="1">
    <location>
        <begin position="42"/>
        <end position="63"/>
    </location>
</feature>
<evidence type="ECO:0000256" key="1">
    <source>
        <dbReference type="SAM" id="Phobius"/>
    </source>
</evidence>
<feature type="transmembrane region" description="Helical" evidence="1">
    <location>
        <begin position="107"/>
        <end position="125"/>
    </location>
</feature>
<feature type="transmembrane region" description="Helical" evidence="1">
    <location>
        <begin position="318"/>
        <end position="337"/>
    </location>
</feature>